<name>A0A9D4FBY5_DREPO</name>
<evidence type="ECO:0000313" key="1">
    <source>
        <dbReference type="EMBL" id="KAH3795985.1"/>
    </source>
</evidence>
<proteinExistence type="predicted"/>
<dbReference type="EMBL" id="JAIWYP010000007">
    <property type="protein sequence ID" value="KAH3795985.1"/>
    <property type="molecule type" value="Genomic_DNA"/>
</dbReference>
<reference evidence="1" key="2">
    <citation type="submission" date="2020-11" db="EMBL/GenBank/DDBJ databases">
        <authorList>
            <person name="McCartney M.A."/>
            <person name="Auch B."/>
            <person name="Kono T."/>
            <person name="Mallez S."/>
            <person name="Becker A."/>
            <person name="Gohl D.M."/>
            <person name="Silverstein K.A.T."/>
            <person name="Koren S."/>
            <person name="Bechman K.B."/>
            <person name="Herman A."/>
            <person name="Abrahante J.E."/>
            <person name="Garbe J."/>
        </authorList>
    </citation>
    <scope>NUCLEOTIDE SEQUENCE</scope>
    <source>
        <strain evidence="1">Duluth1</strain>
        <tissue evidence="1">Whole animal</tissue>
    </source>
</reference>
<dbReference type="AlphaFoldDB" id="A0A9D4FBY5"/>
<dbReference type="Proteomes" id="UP000828390">
    <property type="component" value="Unassembled WGS sequence"/>
</dbReference>
<gene>
    <name evidence="1" type="ORF">DPMN_149549</name>
</gene>
<reference evidence="1" key="1">
    <citation type="journal article" date="2019" name="bioRxiv">
        <title>The Genome of the Zebra Mussel, Dreissena polymorpha: A Resource for Invasive Species Research.</title>
        <authorList>
            <person name="McCartney M.A."/>
            <person name="Auch B."/>
            <person name="Kono T."/>
            <person name="Mallez S."/>
            <person name="Zhang Y."/>
            <person name="Obille A."/>
            <person name="Becker A."/>
            <person name="Abrahante J.E."/>
            <person name="Garbe J."/>
            <person name="Badalamenti J.P."/>
            <person name="Herman A."/>
            <person name="Mangelson H."/>
            <person name="Liachko I."/>
            <person name="Sullivan S."/>
            <person name="Sone E.D."/>
            <person name="Koren S."/>
            <person name="Silverstein K.A.T."/>
            <person name="Beckman K.B."/>
            <person name="Gohl D.M."/>
        </authorList>
    </citation>
    <scope>NUCLEOTIDE SEQUENCE</scope>
    <source>
        <strain evidence="1">Duluth1</strain>
        <tissue evidence="1">Whole animal</tissue>
    </source>
</reference>
<evidence type="ECO:0000313" key="2">
    <source>
        <dbReference type="Proteomes" id="UP000828390"/>
    </source>
</evidence>
<organism evidence="1 2">
    <name type="scientific">Dreissena polymorpha</name>
    <name type="common">Zebra mussel</name>
    <name type="synonym">Mytilus polymorpha</name>
    <dbReference type="NCBI Taxonomy" id="45954"/>
    <lineage>
        <taxon>Eukaryota</taxon>
        <taxon>Metazoa</taxon>
        <taxon>Spiralia</taxon>
        <taxon>Lophotrochozoa</taxon>
        <taxon>Mollusca</taxon>
        <taxon>Bivalvia</taxon>
        <taxon>Autobranchia</taxon>
        <taxon>Heteroconchia</taxon>
        <taxon>Euheterodonta</taxon>
        <taxon>Imparidentia</taxon>
        <taxon>Neoheterodontei</taxon>
        <taxon>Myida</taxon>
        <taxon>Dreissenoidea</taxon>
        <taxon>Dreissenidae</taxon>
        <taxon>Dreissena</taxon>
    </lineage>
</organism>
<keyword evidence="2" id="KW-1185">Reference proteome</keyword>
<protein>
    <submittedName>
        <fullName evidence="1">Uncharacterized protein</fullName>
    </submittedName>
</protein>
<comment type="caution">
    <text evidence="1">The sequence shown here is derived from an EMBL/GenBank/DDBJ whole genome shotgun (WGS) entry which is preliminary data.</text>
</comment>
<accession>A0A9D4FBY5</accession>
<sequence length="73" mass="8091">MAIGCWWNVYPGCANLIESGNRTGKVSFENAQKVKSIASSFEEKALEYIASNTISTKMHFVNCMSHWSLSATN</sequence>